<proteinExistence type="predicted"/>
<gene>
    <name evidence="1" type="ORF">BCF53_10629</name>
</gene>
<comment type="caution">
    <text evidence="1">The sequence shown here is derived from an EMBL/GenBank/DDBJ whole genome shotgun (WGS) entry which is preliminary data.</text>
</comment>
<dbReference type="Pfam" id="PF05947">
    <property type="entry name" value="T6SS_TssF"/>
    <property type="match status" value="1"/>
</dbReference>
<dbReference type="InterPro" id="IPR010272">
    <property type="entry name" value="T6SS_TssF"/>
</dbReference>
<sequence>MLSYREYFEAEMRSLQDLAQEFSEAYPEQAAMLNLNAVKDRDPYVERLLEGMAFLTSQIRQRLDDSVPEISERLLDQVMPAMVRPYPSNTIIQFTPNVQNKEALEVEKGRSVKAMNVGPLNANCQFTTAYPVSVLPLHLHHVMAEEKVNGGSVLRLTFKKNSQAEWKNIDLTKLKLYLSADLLLAYGLFHTITDSQTRVRAELPGRGFITTAQPIRFKGAHQKASDNLLLSHGRTRTGLSLMHDYFCAREKYLFVEPFGMEQLAIPEAAEQFTLEIDATVSLPVDTRLGVDNLKLYCVPAINLYKEDTEPVIVDHTKSEYRVNPDRQVAEFSSVYSVMEVSGRDQSSGETNYYMPIHAMRHRKQDDRVFVTSHRTAGIDKRLTYISLNSTPPFNPEVVSMVAMITNDQYPRRFIEIGGVNKVGEDINRQVGVANVTRCSKMLRAPDFQDFQWQLVSLLSLKLSSLESVENLKHLLVLFDWSDLPENQRKIDAISGIRTNTTHRLKRGVLFQGLEITIELAESGFSSIADMYLFGSVLHSFFSDFANMTEFVQTRVVQLPSYKEWKWSPVFGNKALF</sequence>
<evidence type="ECO:0000313" key="1">
    <source>
        <dbReference type="EMBL" id="TCS41298.1"/>
    </source>
</evidence>
<dbReference type="PANTHER" id="PTHR35370:SF1">
    <property type="entry name" value="TYPE VI SECRETION SYSTEM COMPONENT TSSF1"/>
    <property type="match status" value="1"/>
</dbReference>
<keyword evidence="2" id="KW-1185">Reference proteome</keyword>
<reference evidence="1 2" key="1">
    <citation type="submission" date="2019-03" db="EMBL/GenBank/DDBJ databases">
        <title>Genomic Encyclopedia of Archaeal and Bacterial Type Strains, Phase II (KMG-II): from individual species to whole genera.</title>
        <authorList>
            <person name="Goeker M."/>
        </authorList>
    </citation>
    <scope>NUCLEOTIDE SEQUENCE [LARGE SCALE GENOMIC DNA]</scope>
    <source>
        <strain evidence="1 2">DSM 15388</strain>
    </source>
</reference>
<evidence type="ECO:0000313" key="2">
    <source>
        <dbReference type="Proteomes" id="UP000295793"/>
    </source>
</evidence>
<dbReference type="EMBL" id="SLZR01000006">
    <property type="protein sequence ID" value="TCS41298.1"/>
    <property type="molecule type" value="Genomic_DNA"/>
</dbReference>
<dbReference type="AlphaFoldDB" id="A0A4R3I5L8"/>
<protein>
    <submittedName>
        <fullName evidence="1">Type VI secretion system protein ImpG</fullName>
    </submittedName>
</protein>
<organism evidence="1 2">
    <name type="scientific">Reinekea marinisedimentorum</name>
    <dbReference type="NCBI Taxonomy" id="230495"/>
    <lineage>
        <taxon>Bacteria</taxon>
        <taxon>Pseudomonadati</taxon>
        <taxon>Pseudomonadota</taxon>
        <taxon>Gammaproteobacteria</taxon>
        <taxon>Oceanospirillales</taxon>
        <taxon>Saccharospirillaceae</taxon>
        <taxon>Reinekea</taxon>
    </lineage>
</organism>
<dbReference type="PIRSF" id="PIRSF028304">
    <property type="entry name" value="UCP028304"/>
    <property type="match status" value="1"/>
</dbReference>
<dbReference type="NCBIfam" id="TIGR03359">
    <property type="entry name" value="VI_chp_6"/>
    <property type="match status" value="1"/>
</dbReference>
<dbReference type="RefSeq" id="WP_132701273.1">
    <property type="nucleotide sequence ID" value="NZ_SLZR01000006.1"/>
</dbReference>
<dbReference type="PANTHER" id="PTHR35370">
    <property type="entry name" value="CYTOPLASMIC PROTEIN-RELATED-RELATED"/>
    <property type="match status" value="1"/>
</dbReference>
<dbReference type="OrthoDB" id="9763676at2"/>
<dbReference type="Proteomes" id="UP000295793">
    <property type="component" value="Unassembled WGS sequence"/>
</dbReference>
<accession>A0A4R3I5L8</accession>
<name>A0A4R3I5L8_9GAMM</name>